<name>A0A9N9JJD5_9GLOM</name>
<dbReference type="Proteomes" id="UP000789342">
    <property type="component" value="Unassembled WGS sequence"/>
</dbReference>
<dbReference type="EMBL" id="CAJVPV010055058">
    <property type="protein sequence ID" value="CAG8783983.1"/>
    <property type="molecule type" value="Genomic_DNA"/>
</dbReference>
<evidence type="ECO:0000313" key="1">
    <source>
        <dbReference type="EMBL" id="CAG8783983.1"/>
    </source>
</evidence>
<dbReference type="OrthoDB" id="10613087at2759"/>
<comment type="caution">
    <text evidence="1">The sequence shown here is derived from an EMBL/GenBank/DDBJ whole genome shotgun (WGS) entry which is preliminary data.</text>
</comment>
<proteinExistence type="predicted"/>
<dbReference type="AlphaFoldDB" id="A0A9N9JJD5"/>
<reference evidence="1" key="1">
    <citation type="submission" date="2021-06" db="EMBL/GenBank/DDBJ databases">
        <authorList>
            <person name="Kallberg Y."/>
            <person name="Tangrot J."/>
            <person name="Rosling A."/>
        </authorList>
    </citation>
    <scope>NUCLEOTIDE SEQUENCE</scope>
    <source>
        <strain evidence="1">CL551</strain>
    </source>
</reference>
<sequence length="77" mass="8897">LEIPLDYLTNFKCAEMTFLYQRVFDIDTQRLITLSLISEGIDITQDRILILNVLLSLEFLWHYLNGLPGRIGILSPS</sequence>
<gene>
    <name evidence="1" type="ORF">AMORRO_LOCUS17559</name>
</gene>
<organism evidence="1 2">
    <name type="scientific">Acaulospora morrowiae</name>
    <dbReference type="NCBI Taxonomy" id="94023"/>
    <lineage>
        <taxon>Eukaryota</taxon>
        <taxon>Fungi</taxon>
        <taxon>Fungi incertae sedis</taxon>
        <taxon>Mucoromycota</taxon>
        <taxon>Glomeromycotina</taxon>
        <taxon>Glomeromycetes</taxon>
        <taxon>Diversisporales</taxon>
        <taxon>Acaulosporaceae</taxon>
        <taxon>Acaulospora</taxon>
    </lineage>
</organism>
<feature type="non-terminal residue" evidence="1">
    <location>
        <position position="1"/>
    </location>
</feature>
<keyword evidence="2" id="KW-1185">Reference proteome</keyword>
<evidence type="ECO:0000313" key="2">
    <source>
        <dbReference type="Proteomes" id="UP000789342"/>
    </source>
</evidence>
<protein>
    <submittedName>
        <fullName evidence="1">17758_t:CDS:1</fullName>
    </submittedName>
</protein>
<accession>A0A9N9JJD5</accession>